<dbReference type="InterPro" id="IPR016874">
    <property type="entry name" value="TcmP-like"/>
</dbReference>
<accession>A0A7I7S1U1</accession>
<reference evidence="3 4" key="1">
    <citation type="journal article" date="2019" name="Emerg. Microbes Infect.">
        <title>Comprehensive subspecies identification of 175 nontuberculous mycobacteria species based on 7547 genomic profiles.</title>
        <authorList>
            <person name="Matsumoto Y."/>
            <person name="Kinjo T."/>
            <person name="Motooka D."/>
            <person name="Nabeya D."/>
            <person name="Jung N."/>
            <person name="Uechi K."/>
            <person name="Horii T."/>
            <person name="Iida T."/>
            <person name="Fujita J."/>
            <person name="Nakamura S."/>
        </authorList>
    </citation>
    <scope>NUCLEOTIDE SEQUENCE [LARGE SCALE GENOMIC DNA]</scope>
    <source>
        <strain evidence="3 4">JCM 18538</strain>
    </source>
</reference>
<protein>
    <submittedName>
        <fullName evidence="3">Polyketide synthesis methyltransferase</fullName>
    </submittedName>
</protein>
<dbReference type="InterPro" id="IPR007213">
    <property type="entry name" value="Ppm1/Ppm2/Tcmp"/>
</dbReference>
<keyword evidence="1 3" id="KW-0489">Methyltransferase</keyword>
<dbReference type="GO" id="GO:0008168">
    <property type="term" value="F:methyltransferase activity"/>
    <property type="evidence" value="ECO:0007669"/>
    <property type="project" value="UniProtKB-KW"/>
</dbReference>
<dbReference type="PIRSF" id="PIRSF028177">
    <property type="entry name" value="Polyketide_synth_Omtfrase_TcmP"/>
    <property type="match status" value="1"/>
</dbReference>
<keyword evidence="4" id="KW-1185">Reference proteome</keyword>
<dbReference type="KEGG" id="marz:MARA_43620"/>
<dbReference type="RefSeq" id="WP_235887235.1">
    <property type="nucleotide sequence ID" value="NZ_AP022593.1"/>
</dbReference>
<dbReference type="PANTHER" id="PTHR43619">
    <property type="entry name" value="S-ADENOSYL-L-METHIONINE-DEPENDENT METHYLTRANSFERASE YKTD-RELATED"/>
    <property type="match status" value="1"/>
</dbReference>
<organism evidence="3 4">
    <name type="scientific">Mycolicibacterium arabiense</name>
    <dbReference type="NCBI Taxonomy" id="1286181"/>
    <lineage>
        <taxon>Bacteria</taxon>
        <taxon>Bacillati</taxon>
        <taxon>Actinomycetota</taxon>
        <taxon>Actinomycetes</taxon>
        <taxon>Mycobacteriales</taxon>
        <taxon>Mycobacteriaceae</taxon>
        <taxon>Mycolicibacterium</taxon>
    </lineage>
</organism>
<evidence type="ECO:0000313" key="4">
    <source>
        <dbReference type="Proteomes" id="UP000467428"/>
    </source>
</evidence>
<dbReference type="EMBL" id="AP022593">
    <property type="protein sequence ID" value="BBY50894.1"/>
    <property type="molecule type" value="Genomic_DNA"/>
</dbReference>
<dbReference type="PANTHER" id="PTHR43619:SF2">
    <property type="entry name" value="S-ADENOSYL-L-METHIONINE-DEPENDENT METHYLTRANSFERASES SUPERFAMILY PROTEIN"/>
    <property type="match status" value="1"/>
</dbReference>
<evidence type="ECO:0000256" key="2">
    <source>
        <dbReference type="ARBA" id="ARBA00022679"/>
    </source>
</evidence>
<proteinExistence type="predicted"/>
<dbReference type="SUPFAM" id="SSF53335">
    <property type="entry name" value="S-adenosyl-L-methionine-dependent methyltransferases"/>
    <property type="match status" value="1"/>
</dbReference>
<dbReference type="GO" id="GO:0032259">
    <property type="term" value="P:methylation"/>
    <property type="evidence" value="ECO:0007669"/>
    <property type="project" value="UniProtKB-KW"/>
</dbReference>
<dbReference type="Pfam" id="PF04072">
    <property type="entry name" value="LCM"/>
    <property type="match status" value="1"/>
</dbReference>
<keyword evidence="2 3" id="KW-0808">Transferase</keyword>
<dbReference type="Gene3D" id="3.40.50.150">
    <property type="entry name" value="Vaccinia Virus protein VP39"/>
    <property type="match status" value="1"/>
</dbReference>
<dbReference type="InterPro" id="IPR029063">
    <property type="entry name" value="SAM-dependent_MTases_sf"/>
</dbReference>
<evidence type="ECO:0000256" key="1">
    <source>
        <dbReference type="ARBA" id="ARBA00022603"/>
    </source>
</evidence>
<dbReference type="AlphaFoldDB" id="A0A7I7S1U1"/>
<dbReference type="Proteomes" id="UP000467428">
    <property type="component" value="Chromosome"/>
</dbReference>
<evidence type="ECO:0000313" key="3">
    <source>
        <dbReference type="EMBL" id="BBY50894.1"/>
    </source>
</evidence>
<sequence>MTEKLRVDLSGAPQTMLATLYAKALDADLPNSVLHDTWARDVVARIDYDWSQTSMTPRNSPSVSLRSAHFDSWTRQFLAVHPRATVLHLGCGLDSRYFRIDPGPDVEWFDVDYPDVAALRTRLYPERAHHHVVATSVTDPGYLGDVPADRPTLVLGEGLTMYLEADDGLGLLRRVVGRFPSGELQFDAFNRLGIRSQWMNAVVRRSGSRLHWGIDGPHDILDAVPGTRLLAWVPVFESDAFSALPGAYRVVAATMNRIPGLRTMAQFHRYAFGRPA</sequence>
<gene>
    <name evidence="3" type="ORF">MARA_43620</name>
</gene>
<geneLocation type="plasmid" evidence="4">
    <name>pjcm18538 dna</name>
</geneLocation>
<name>A0A7I7S1U1_9MYCO</name>